<protein>
    <recommendedName>
        <fullName evidence="3">Nucleotide-diphospho-sugar transferase domain-containing protein</fullName>
    </recommendedName>
</protein>
<dbReference type="EMBL" id="HBIX01006237">
    <property type="protein sequence ID" value="CAE0712175.1"/>
    <property type="molecule type" value="Transcribed_RNA"/>
</dbReference>
<reference evidence="6" key="1">
    <citation type="submission" date="2021-01" db="EMBL/GenBank/DDBJ databases">
        <authorList>
            <person name="Corre E."/>
            <person name="Pelletier E."/>
            <person name="Niang G."/>
            <person name="Scheremetjew M."/>
            <person name="Finn R."/>
            <person name="Kale V."/>
            <person name="Holt S."/>
            <person name="Cochrane G."/>
            <person name="Meng A."/>
            <person name="Brown T."/>
            <person name="Cohen L."/>
        </authorList>
    </citation>
    <scope>NUCLEOTIDE SEQUENCE</scope>
    <source>
        <strain evidence="6">10249 10 AB</strain>
    </source>
</reference>
<evidence type="ECO:0000313" key="6">
    <source>
        <dbReference type="EMBL" id="CAE0712176.1"/>
    </source>
</evidence>
<proteinExistence type="predicted"/>
<dbReference type="GO" id="GO:0005794">
    <property type="term" value="C:Golgi apparatus"/>
    <property type="evidence" value="ECO:0007669"/>
    <property type="project" value="TreeGrafter"/>
</dbReference>
<feature type="domain" description="Nucleotide-diphospho-sugar transferase" evidence="3">
    <location>
        <begin position="343"/>
        <end position="558"/>
    </location>
</feature>
<dbReference type="InterPro" id="IPR005069">
    <property type="entry name" value="Nucl-diP-sugar_transferase"/>
</dbReference>
<dbReference type="PANTHER" id="PTHR47032:SF1">
    <property type="entry name" value="UDP-D-XYLOSE:L-FUCOSE ALPHA-1,3-D-XYLOSYLTRANSFERASE-RELATED"/>
    <property type="match status" value="1"/>
</dbReference>
<keyword evidence="2" id="KW-1133">Transmembrane helix</keyword>
<name>A0A6U9WTP6_9STRA</name>
<evidence type="ECO:0000313" key="5">
    <source>
        <dbReference type="EMBL" id="CAE0712175.1"/>
    </source>
</evidence>
<feature type="compositionally biased region" description="Polar residues" evidence="1">
    <location>
        <begin position="189"/>
        <end position="200"/>
    </location>
</feature>
<keyword evidence="2" id="KW-0812">Transmembrane</keyword>
<evidence type="ECO:0000259" key="3">
    <source>
        <dbReference type="Pfam" id="PF03407"/>
    </source>
</evidence>
<accession>A0A6U9WTP6</accession>
<dbReference type="Pfam" id="PF03407">
    <property type="entry name" value="Nucleotid_trans"/>
    <property type="match status" value="1"/>
</dbReference>
<evidence type="ECO:0000313" key="4">
    <source>
        <dbReference type="EMBL" id="CAE0712174.1"/>
    </source>
</evidence>
<dbReference type="InterPro" id="IPR052636">
    <property type="entry name" value="UDP-D-xylose:L-fucose_XylT"/>
</dbReference>
<dbReference type="EMBL" id="HBIX01006236">
    <property type="protein sequence ID" value="CAE0712174.1"/>
    <property type="molecule type" value="Transcribed_RNA"/>
</dbReference>
<feature type="region of interest" description="Disordered" evidence="1">
    <location>
        <begin position="169"/>
        <end position="203"/>
    </location>
</feature>
<organism evidence="6">
    <name type="scientific">Pseudo-nitzschia australis</name>
    <dbReference type="NCBI Taxonomy" id="44445"/>
    <lineage>
        <taxon>Eukaryota</taxon>
        <taxon>Sar</taxon>
        <taxon>Stramenopiles</taxon>
        <taxon>Ochrophyta</taxon>
        <taxon>Bacillariophyta</taxon>
        <taxon>Bacillariophyceae</taxon>
        <taxon>Bacillariophycidae</taxon>
        <taxon>Bacillariales</taxon>
        <taxon>Bacillariaceae</taxon>
        <taxon>Pseudo-nitzschia</taxon>
    </lineage>
</organism>
<gene>
    <name evidence="4" type="ORF">PAUS00366_LOCUS4926</name>
    <name evidence="5" type="ORF">PAUS00366_LOCUS4927</name>
    <name evidence="6" type="ORF">PAUS00366_LOCUS4928</name>
</gene>
<sequence>MASMRKRGSSPSFLPADSSVFFTIAVAMVSFFAGTIVTVHMNMECVGNANGLHSGVGGDHVHHFMDTKVEMLAQKRVRELQNAMPPPPHPNCEEKDQNEATNAAKATAASQPRVLKFPDSTKNYASGMVRTPKTDFFERLDLGVPMDLPKEYDSEVLVLYNRQQAIPKHYNDPSLLDGAKADAGDNDTTDSSQPSSQIPSMGTEDALKNCEIVNVVLANHDRRQNICTAIVPQYESFHIQKWMRIGYGGKPLDKKQDLRLVSRGMGNNGREQFLPPAKKDHQESWQMLSQYYKHFEAATDVLKPLVQKVATKHKTVTIMVSNFGQSELLANFVCSAKSRNMDLSSVLVFATDLETKELAESLGLTAFYDKWNFEAIPSEAANRYGDRLFTLMMMAKVMCVHMVSSLGYNILFQDVDMVWYKNPIPFFEEKGKLQGFDMMFQDDGGHSGRYLPYSANSGFYYVRNNPRTVHFFSALLNSVDLVLKTDSHQQALIAVMNEHVSLFGLKVKVFSRDTDEFPGGWHYHQKTGKYVRRMLSGTADPYIFHMSWTMNKDNKLLFLQQLGEWYVKDECVHKKPSELDFVVEDSSSPFADECCAAEPIIECHYRDKPSKIPCYDSPPIDKNGKSWWLPNNKLY</sequence>
<feature type="compositionally biased region" description="Low complexity" evidence="1">
    <location>
        <begin position="100"/>
        <end position="109"/>
    </location>
</feature>
<dbReference type="PANTHER" id="PTHR47032">
    <property type="entry name" value="UDP-D-XYLOSE:L-FUCOSE ALPHA-1,3-D-XYLOSYLTRANSFERASE-RELATED"/>
    <property type="match status" value="1"/>
</dbReference>
<dbReference type="GO" id="GO:0016757">
    <property type="term" value="F:glycosyltransferase activity"/>
    <property type="evidence" value="ECO:0007669"/>
    <property type="project" value="TreeGrafter"/>
</dbReference>
<evidence type="ECO:0000256" key="1">
    <source>
        <dbReference type="SAM" id="MobiDB-lite"/>
    </source>
</evidence>
<dbReference type="EMBL" id="HBIX01006238">
    <property type="protein sequence ID" value="CAE0712176.1"/>
    <property type="molecule type" value="Transcribed_RNA"/>
</dbReference>
<keyword evidence="2" id="KW-0472">Membrane</keyword>
<evidence type="ECO:0000256" key="2">
    <source>
        <dbReference type="SAM" id="Phobius"/>
    </source>
</evidence>
<feature type="region of interest" description="Disordered" evidence="1">
    <location>
        <begin position="83"/>
        <end position="111"/>
    </location>
</feature>
<dbReference type="AlphaFoldDB" id="A0A6U9WTP6"/>
<feature type="transmembrane region" description="Helical" evidence="2">
    <location>
        <begin position="20"/>
        <end position="41"/>
    </location>
</feature>